<evidence type="ECO:0000259" key="4">
    <source>
        <dbReference type="PROSITE" id="PS01124"/>
    </source>
</evidence>
<keyword evidence="6" id="KW-1185">Reference proteome</keyword>
<dbReference type="Pfam" id="PF20240">
    <property type="entry name" value="DUF6597"/>
    <property type="match status" value="1"/>
</dbReference>
<protein>
    <submittedName>
        <fullName evidence="5">AraC family transcriptional regulator</fullName>
    </submittedName>
</protein>
<sequence>MKIVDFIPTEQLKPFIRTYRIIESQEELVNRVLPGTSLTIAFRCQGNVNYIKENNQDNLPVSTISGIRKSARLINYSKNTTTVVVHFKEVGTKAFFKEPLHELFEESVSLDNFFPKQKIAIIEELLAEAKTNNQRIAVIEQFLLPRLHDYKPDELISTAIAIIQAKKGIIKIKELADMLYISQDAFEKRFRKTIGSSPKQFCYVVRIKSIIDQKQNNQNLIELAFDAGYFDQSHFNKDFKLFTGQTPSEFFKFPSFW</sequence>
<dbReference type="RefSeq" id="WP_140503339.1">
    <property type="nucleotide sequence ID" value="NZ_RCZH01000002.1"/>
</dbReference>
<dbReference type="Gene3D" id="1.10.10.60">
    <property type="entry name" value="Homeodomain-like"/>
    <property type="match status" value="1"/>
</dbReference>
<dbReference type="AlphaFoldDB" id="A0A502F292"/>
<evidence type="ECO:0000256" key="1">
    <source>
        <dbReference type="ARBA" id="ARBA00023015"/>
    </source>
</evidence>
<comment type="caution">
    <text evidence="5">The sequence shown here is derived from an EMBL/GenBank/DDBJ whole genome shotgun (WGS) entry which is preliminary data.</text>
</comment>
<dbReference type="PANTHER" id="PTHR46796:SF13">
    <property type="entry name" value="HTH-TYPE TRANSCRIPTIONAL ACTIVATOR RHAS"/>
    <property type="match status" value="1"/>
</dbReference>
<evidence type="ECO:0000313" key="5">
    <source>
        <dbReference type="EMBL" id="TPG44335.1"/>
    </source>
</evidence>
<evidence type="ECO:0000256" key="2">
    <source>
        <dbReference type="ARBA" id="ARBA00023125"/>
    </source>
</evidence>
<dbReference type="InterPro" id="IPR046532">
    <property type="entry name" value="DUF6597"/>
</dbReference>
<name>A0A502F292_9FLAO</name>
<dbReference type="EMBL" id="RCZH01000002">
    <property type="protein sequence ID" value="TPG44335.1"/>
    <property type="molecule type" value="Genomic_DNA"/>
</dbReference>
<dbReference type="InterPro" id="IPR018060">
    <property type="entry name" value="HTH_AraC"/>
</dbReference>
<dbReference type="SMART" id="SM00342">
    <property type="entry name" value="HTH_ARAC"/>
    <property type="match status" value="1"/>
</dbReference>
<dbReference type="Proteomes" id="UP000319700">
    <property type="component" value="Unassembled WGS sequence"/>
</dbReference>
<accession>A0A502F292</accession>
<dbReference type="PANTHER" id="PTHR46796">
    <property type="entry name" value="HTH-TYPE TRANSCRIPTIONAL ACTIVATOR RHAS-RELATED"/>
    <property type="match status" value="1"/>
</dbReference>
<evidence type="ECO:0000256" key="3">
    <source>
        <dbReference type="ARBA" id="ARBA00023163"/>
    </source>
</evidence>
<dbReference type="InterPro" id="IPR009057">
    <property type="entry name" value="Homeodomain-like_sf"/>
</dbReference>
<keyword evidence="2" id="KW-0238">DNA-binding</keyword>
<dbReference type="Pfam" id="PF12833">
    <property type="entry name" value="HTH_18"/>
    <property type="match status" value="1"/>
</dbReference>
<dbReference type="InterPro" id="IPR050204">
    <property type="entry name" value="AraC_XylS_family_regulators"/>
</dbReference>
<dbReference type="OrthoDB" id="323290at2"/>
<dbReference type="SUPFAM" id="SSF46689">
    <property type="entry name" value="Homeodomain-like"/>
    <property type="match status" value="1"/>
</dbReference>
<evidence type="ECO:0000313" key="6">
    <source>
        <dbReference type="Proteomes" id="UP000319700"/>
    </source>
</evidence>
<gene>
    <name evidence="5" type="ORF">EAH81_02350</name>
</gene>
<reference evidence="5 6" key="1">
    <citation type="journal article" date="2019" name="Environ. Microbiol.">
        <title>Species interactions and distinct microbial communities in high Arctic permafrost affected cryosols are associated with the CH4 and CO2 gas fluxes.</title>
        <authorList>
            <person name="Altshuler I."/>
            <person name="Hamel J."/>
            <person name="Turney S."/>
            <person name="Magnuson E."/>
            <person name="Levesque R."/>
            <person name="Greer C."/>
            <person name="Whyte L.G."/>
        </authorList>
    </citation>
    <scope>NUCLEOTIDE SEQUENCE [LARGE SCALE GENOMIC DNA]</scope>
    <source>
        <strain evidence="5 6">42</strain>
    </source>
</reference>
<keyword evidence="3" id="KW-0804">Transcription</keyword>
<keyword evidence="1" id="KW-0805">Transcription regulation</keyword>
<dbReference type="GO" id="GO:0043565">
    <property type="term" value="F:sequence-specific DNA binding"/>
    <property type="evidence" value="ECO:0007669"/>
    <property type="project" value="InterPro"/>
</dbReference>
<feature type="domain" description="HTH araC/xylS-type" evidence="4">
    <location>
        <begin position="153"/>
        <end position="253"/>
    </location>
</feature>
<organism evidence="5 6">
    <name type="scientific">Flavobacterium pectinovorum</name>
    <dbReference type="NCBI Taxonomy" id="29533"/>
    <lineage>
        <taxon>Bacteria</taxon>
        <taxon>Pseudomonadati</taxon>
        <taxon>Bacteroidota</taxon>
        <taxon>Flavobacteriia</taxon>
        <taxon>Flavobacteriales</taxon>
        <taxon>Flavobacteriaceae</taxon>
        <taxon>Flavobacterium</taxon>
    </lineage>
</organism>
<proteinExistence type="predicted"/>
<dbReference type="PROSITE" id="PS01124">
    <property type="entry name" value="HTH_ARAC_FAMILY_2"/>
    <property type="match status" value="1"/>
</dbReference>
<dbReference type="GO" id="GO:0003700">
    <property type="term" value="F:DNA-binding transcription factor activity"/>
    <property type="evidence" value="ECO:0007669"/>
    <property type="project" value="InterPro"/>
</dbReference>